<keyword evidence="2" id="KW-1185">Reference proteome</keyword>
<dbReference type="InParanoid" id="M1DPA9"/>
<reference evidence="1" key="2">
    <citation type="submission" date="2015-06" db="UniProtKB">
        <authorList>
            <consortium name="EnsemblPlants"/>
        </authorList>
    </citation>
    <scope>IDENTIFICATION</scope>
    <source>
        <strain evidence="1">DM1-3 516 R44</strain>
    </source>
</reference>
<dbReference type="Proteomes" id="UP000011115">
    <property type="component" value="Unassembled WGS sequence"/>
</dbReference>
<reference evidence="2" key="1">
    <citation type="journal article" date="2011" name="Nature">
        <title>Genome sequence and analysis of the tuber crop potato.</title>
        <authorList>
            <consortium name="The Potato Genome Sequencing Consortium"/>
        </authorList>
    </citation>
    <scope>NUCLEOTIDE SEQUENCE [LARGE SCALE GENOMIC DNA]</scope>
    <source>
        <strain evidence="2">cv. DM1-3 516 R44</strain>
    </source>
</reference>
<dbReference type="HOGENOM" id="CLU_2201725_0_0_1"/>
<proteinExistence type="predicted"/>
<accession>M1DPA9</accession>
<evidence type="ECO:0000313" key="2">
    <source>
        <dbReference type="Proteomes" id="UP000011115"/>
    </source>
</evidence>
<dbReference type="EnsemblPlants" id="PGSC0003DMT400092199">
    <property type="protein sequence ID" value="PGSC0003DMT400092199"/>
    <property type="gene ID" value="PGSC0003DMG400041770"/>
</dbReference>
<dbReference type="Gramene" id="PGSC0003DMT400092199">
    <property type="protein sequence ID" value="PGSC0003DMT400092199"/>
    <property type="gene ID" value="PGSC0003DMG400041770"/>
</dbReference>
<dbReference type="PaxDb" id="4113-PGSC0003DMT400092199"/>
<protein>
    <submittedName>
        <fullName evidence="1">Integrase core domain containing protein</fullName>
    </submittedName>
</protein>
<sequence length="108" mass="12152">MSVSVVNHIVERGSEVSIEERLGDDALAAVMMNFNGDGIEDYDELVAALDRTDLRTQPMDRRWGPWNNSTQTLGEVRNHGVDYGARPLIDRPFCTSVVRVLELNKFTT</sequence>
<dbReference type="AlphaFoldDB" id="M1DPA9"/>
<evidence type="ECO:0000313" key="1">
    <source>
        <dbReference type="EnsemblPlants" id="PGSC0003DMT400092199"/>
    </source>
</evidence>
<name>M1DPA9_SOLTU</name>
<organism evidence="1 2">
    <name type="scientific">Solanum tuberosum</name>
    <name type="common">Potato</name>
    <dbReference type="NCBI Taxonomy" id="4113"/>
    <lineage>
        <taxon>Eukaryota</taxon>
        <taxon>Viridiplantae</taxon>
        <taxon>Streptophyta</taxon>
        <taxon>Embryophyta</taxon>
        <taxon>Tracheophyta</taxon>
        <taxon>Spermatophyta</taxon>
        <taxon>Magnoliopsida</taxon>
        <taxon>eudicotyledons</taxon>
        <taxon>Gunneridae</taxon>
        <taxon>Pentapetalae</taxon>
        <taxon>asterids</taxon>
        <taxon>lamiids</taxon>
        <taxon>Solanales</taxon>
        <taxon>Solanaceae</taxon>
        <taxon>Solanoideae</taxon>
        <taxon>Solaneae</taxon>
        <taxon>Solanum</taxon>
    </lineage>
</organism>